<feature type="domain" description="Major facilitator superfamily (MFS) profile" evidence="10">
    <location>
        <begin position="39"/>
        <end position="477"/>
    </location>
</feature>
<evidence type="ECO:0000256" key="3">
    <source>
        <dbReference type="ARBA" id="ARBA00022448"/>
    </source>
</evidence>
<feature type="compositionally biased region" description="Basic and acidic residues" evidence="8">
    <location>
        <begin position="495"/>
        <end position="515"/>
    </location>
</feature>
<protein>
    <recommendedName>
        <fullName evidence="10">Major facilitator superfamily (MFS) profile domain-containing protein</fullName>
    </recommendedName>
</protein>
<dbReference type="NCBIfam" id="TIGR00879">
    <property type="entry name" value="SP"/>
    <property type="match status" value="1"/>
</dbReference>
<evidence type="ECO:0000313" key="12">
    <source>
        <dbReference type="Proteomes" id="UP001586593"/>
    </source>
</evidence>
<keyword evidence="4 9" id="KW-0812">Transmembrane</keyword>
<dbReference type="InterPro" id="IPR003663">
    <property type="entry name" value="Sugar/inositol_transpt"/>
</dbReference>
<evidence type="ECO:0000256" key="1">
    <source>
        <dbReference type="ARBA" id="ARBA00004141"/>
    </source>
</evidence>
<evidence type="ECO:0000313" key="11">
    <source>
        <dbReference type="EMBL" id="KAL1868230.1"/>
    </source>
</evidence>
<sequence>MFHVDKSAVRGVEGVTLSKTDNRTRFWWHYPGLRMLNILLLGCIVCDMTNGYDGSMLNGLQIIEQWQIDLGHPEGTRLGTITSGTRYGQLLGLLICAPMIQRLGRRLPIIIGSCLLLVGVALQAGSVNYNMFVVSRVLIGFGNTIQNTACPILASELAHPFQRTQIIGIQNSTGSLGQILAAWITYGTAMMAGSWAWRLPSLLQAMSSVFQLAMAFFIPESPRWLVYKGRRQEAYRILTKYHAEGDESSQLLQYEMAEIEAAIEAEKQQLSTSWLEWFRTSANRYRLFIVVTSGFIIQWCGNALITYYIHLVFVSIGITSRKKQLLLNGGTTISGWVWGNTWSLFVDKMGRRPMWLIGMAGMFTAFLMITVFTAVNTHINYSNTGLGNATIFAIFLFGFFYKMPGCMLNSYVAEVSPFSLRAKAFVISSFGDAAANIFSSYTNPIGLKAIGWKYYIVWCCVLVSNFTIIYFFYPETKNLSLEEVGQLFDSSDSSNRSDAKLENEGEKMDEKEEGAVDVAHVGEVRA</sequence>
<feature type="transmembrane region" description="Helical" evidence="9">
    <location>
        <begin position="353"/>
        <end position="375"/>
    </location>
</feature>
<feature type="transmembrane region" description="Helical" evidence="9">
    <location>
        <begin position="325"/>
        <end position="346"/>
    </location>
</feature>
<proteinExistence type="inferred from homology"/>
<evidence type="ECO:0000256" key="5">
    <source>
        <dbReference type="ARBA" id="ARBA00022989"/>
    </source>
</evidence>
<dbReference type="InterPro" id="IPR005828">
    <property type="entry name" value="MFS_sugar_transport-like"/>
</dbReference>
<evidence type="ECO:0000256" key="7">
    <source>
        <dbReference type="RuleBase" id="RU003346"/>
    </source>
</evidence>
<feature type="transmembrane region" description="Helical" evidence="9">
    <location>
        <begin position="175"/>
        <end position="197"/>
    </location>
</feature>
<accession>A0ABR3WXW2</accession>
<gene>
    <name evidence="11" type="ORF">VTK73DRAFT_3792</name>
</gene>
<keyword evidence="6 9" id="KW-0472">Membrane</keyword>
<name>A0ABR3WXW2_9PEZI</name>
<feature type="region of interest" description="Disordered" evidence="8">
    <location>
        <begin position="489"/>
        <end position="515"/>
    </location>
</feature>
<dbReference type="PANTHER" id="PTHR48022:SF24">
    <property type="entry name" value="HEXOSE TRANSPORTER PROTEIN (AFU_ORTHOLOGUE AFUA_8G04480)"/>
    <property type="match status" value="1"/>
</dbReference>
<dbReference type="EMBL" id="JAZHXJ010000222">
    <property type="protein sequence ID" value="KAL1868230.1"/>
    <property type="molecule type" value="Genomic_DNA"/>
</dbReference>
<keyword evidence="5 9" id="KW-1133">Transmembrane helix</keyword>
<evidence type="ECO:0000256" key="2">
    <source>
        <dbReference type="ARBA" id="ARBA00010992"/>
    </source>
</evidence>
<dbReference type="Proteomes" id="UP001586593">
    <property type="component" value="Unassembled WGS sequence"/>
</dbReference>
<evidence type="ECO:0000256" key="8">
    <source>
        <dbReference type="SAM" id="MobiDB-lite"/>
    </source>
</evidence>
<dbReference type="SUPFAM" id="SSF103473">
    <property type="entry name" value="MFS general substrate transporter"/>
    <property type="match status" value="1"/>
</dbReference>
<keyword evidence="12" id="KW-1185">Reference proteome</keyword>
<feature type="transmembrane region" description="Helical" evidence="9">
    <location>
        <begin position="454"/>
        <end position="473"/>
    </location>
</feature>
<dbReference type="PROSITE" id="PS50850">
    <property type="entry name" value="MFS"/>
    <property type="match status" value="1"/>
</dbReference>
<dbReference type="InterPro" id="IPR050360">
    <property type="entry name" value="MFS_Sugar_Transporters"/>
</dbReference>
<feature type="transmembrane region" description="Helical" evidence="9">
    <location>
        <begin position="209"/>
        <end position="226"/>
    </location>
</feature>
<feature type="transmembrane region" description="Helical" evidence="9">
    <location>
        <begin position="381"/>
        <end position="401"/>
    </location>
</feature>
<evidence type="ECO:0000256" key="6">
    <source>
        <dbReference type="ARBA" id="ARBA00023136"/>
    </source>
</evidence>
<dbReference type="InterPro" id="IPR020846">
    <property type="entry name" value="MFS_dom"/>
</dbReference>
<comment type="similarity">
    <text evidence="2 7">Belongs to the major facilitator superfamily. Sugar transporter (TC 2.A.1.1) family.</text>
</comment>
<evidence type="ECO:0000256" key="9">
    <source>
        <dbReference type="SAM" id="Phobius"/>
    </source>
</evidence>
<comment type="caution">
    <text evidence="11">The sequence shown here is derived from an EMBL/GenBank/DDBJ whole genome shotgun (WGS) entry which is preliminary data.</text>
</comment>
<comment type="subcellular location">
    <subcellularLocation>
        <location evidence="1">Membrane</location>
        <topology evidence="1">Multi-pass membrane protein</topology>
    </subcellularLocation>
</comment>
<dbReference type="Gene3D" id="1.20.1250.20">
    <property type="entry name" value="MFS general substrate transporter like domains"/>
    <property type="match status" value="1"/>
</dbReference>
<organism evidence="11 12">
    <name type="scientific">Phialemonium thermophilum</name>
    <dbReference type="NCBI Taxonomy" id="223376"/>
    <lineage>
        <taxon>Eukaryota</taxon>
        <taxon>Fungi</taxon>
        <taxon>Dikarya</taxon>
        <taxon>Ascomycota</taxon>
        <taxon>Pezizomycotina</taxon>
        <taxon>Sordariomycetes</taxon>
        <taxon>Sordariomycetidae</taxon>
        <taxon>Cephalothecales</taxon>
        <taxon>Cephalothecaceae</taxon>
        <taxon>Phialemonium</taxon>
    </lineage>
</organism>
<feature type="transmembrane region" description="Helical" evidence="9">
    <location>
        <begin position="287"/>
        <end position="313"/>
    </location>
</feature>
<keyword evidence="3 7" id="KW-0813">Transport</keyword>
<dbReference type="PANTHER" id="PTHR48022">
    <property type="entry name" value="PLASTIDIC GLUCOSE TRANSPORTER 4"/>
    <property type="match status" value="1"/>
</dbReference>
<reference evidence="11 12" key="1">
    <citation type="journal article" date="2024" name="Commun. Biol.">
        <title>Comparative genomic analysis of thermophilic fungi reveals convergent evolutionary adaptations and gene losses.</title>
        <authorList>
            <person name="Steindorff A.S."/>
            <person name="Aguilar-Pontes M.V."/>
            <person name="Robinson A.J."/>
            <person name="Andreopoulos B."/>
            <person name="LaButti K."/>
            <person name="Kuo A."/>
            <person name="Mondo S."/>
            <person name="Riley R."/>
            <person name="Otillar R."/>
            <person name="Haridas S."/>
            <person name="Lipzen A."/>
            <person name="Grimwood J."/>
            <person name="Schmutz J."/>
            <person name="Clum A."/>
            <person name="Reid I.D."/>
            <person name="Moisan M.C."/>
            <person name="Butler G."/>
            <person name="Nguyen T.T.M."/>
            <person name="Dewar K."/>
            <person name="Conant G."/>
            <person name="Drula E."/>
            <person name="Henrissat B."/>
            <person name="Hansel C."/>
            <person name="Singer S."/>
            <person name="Hutchinson M.I."/>
            <person name="de Vries R.P."/>
            <person name="Natvig D.O."/>
            <person name="Powell A.J."/>
            <person name="Tsang A."/>
            <person name="Grigoriev I.V."/>
        </authorList>
    </citation>
    <scope>NUCLEOTIDE SEQUENCE [LARGE SCALE GENOMIC DNA]</scope>
    <source>
        <strain evidence="11 12">ATCC 24622</strain>
    </source>
</reference>
<dbReference type="InterPro" id="IPR036259">
    <property type="entry name" value="MFS_trans_sf"/>
</dbReference>
<dbReference type="Pfam" id="PF00083">
    <property type="entry name" value="Sugar_tr"/>
    <property type="match status" value="1"/>
</dbReference>
<evidence type="ECO:0000256" key="4">
    <source>
        <dbReference type="ARBA" id="ARBA00022692"/>
    </source>
</evidence>
<feature type="transmembrane region" description="Helical" evidence="9">
    <location>
        <begin position="107"/>
        <end position="127"/>
    </location>
</feature>
<evidence type="ECO:0000259" key="10">
    <source>
        <dbReference type="PROSITE" id="PS50850"/>
    </source>
</evidence>